<evidence type="ECO:0000313" key="2">
    <source>
        <dbReference type="Proteomes" id="UP000070250"/>
    </source>
</evidence>
<accession>A0A127F9Y8</accession>
<dbReference type="EMBL" id="CP011971">
    <property type="protein sequence ID" value="AMN46400.1"/>
    <property type="molecule type" value="Genomic_DNA"/>
</dbReference>
<dbReference type="AlphaFoldDB" id="A0A127F9Y8"/>
<dbReference type="KEGG" id="sdf:ACG33_04630"/>
<sequence length="78" mass="9238">MSIFQSIFWRVQEGRLFQLVPSAKRAPRLRFMYLTAEVFDAINKHRTDSAEIERYAQMEADLGEFVTSRTLDPKYLFC</sequence>
<protein>
    <submittedName>
        <fullName evidence="1">Uncharacterized protein</fullName>
    </submittedName>
</protein>
<organism evidence="1 2">
    <name type="scientific">Steroidobacter denitrificans</name>
    <dbReference type="NCBI Taxonomy" id="465721"/>
    <lineage>
        <taxon>Bacteria</taxon>
        <taxon>Pseudomonadati</taxon>
        <taxon>Pseudomonadota</taxon>
        <taxon>Gammaproteobacteria</taxon>
        <taxon>Steroidobacterales</taxon>
        <taxon>Steroidobacteraceae</taxon>
        <taxon>Steroidobacter</taxon>
    </lineage>
</organism>
<dbReference type="STRING" id="465721.ACG33_04630"/>
<gene>
    <name evidence="1" type="ORF">ACG33_04630</name>
</gene>
<proteinExistence type="predicted"/>
<dbReference type="Proteomes" id="UP000070250">
    <property type="component" value="Chromosome"/>
</dbReference>
<keyword evidence="2" id="KW-1185">Reference proteome</keyword>
<reference evidence="1 2" key="1">
    <citation type="submission" date="2015-06" db="EMBL/GenBank/DDBJ databases">
        <title>A Comprehensive Approach to Explore the Metabolic and Phylogenetic Diversity of Bacterial Steroid Degradation in the Environment: Testosterone as an Example.</title>
        <authorList>
            <person name="Yang F.-C."/>
            <person name="Chen Y.-L."/>
            <person name="Yu C.-P."/>
            <person name="Tang S.-L."/>
            <person name="Wang P.-H."/>
            <person name="Ismail W."/>
            <person name="Wang C.-H."/>
            <person name="Yang C.-Y."/>
            <person name="Chiang Y.-R."/>
        </authorList>
    </citation>
    <scope>NUCLEOTIDE SEQUENCE [LARGE SCALE GENOMIC DNA]</scope>
    <source>
        <strain evidence="1 2">DSM 18526</strain>
    </source>
</reference>
<evidence type="ECO:0000313" key="1">
    <source>
        <dbReference type="EMBL" id="AMN46400.1"/>
    </source>
</evidence>
<name>A0A127F9Y8_STEDE</name>